<dbReference type="EMBL" id="JBHUFC010000002">
    <property type="protein sequence ID" value="MFD1786861.1"/>
    <property type="molecule type" value="Genomic_DNA"/>
</dbReference>
<keyword evidence="5" id="KW-1185">Reference proteome</keyword>
<comment type="caution">
    <text evidence="4">The sequence shown here is derived from an EMBL/GenBank/DDBJ whole genome shotgun (WGS) entry which is preliminary data.</text>
</comment>
<evidence type="ECO:0000256" key="1">
    <source>
        <dbReference type="SAM" id="Phobius"/>
    </source>
</evidence>
<protein>
    <submittedName>
        <fullName evidence="4">DUF6311 domain-containing protein</fullName>
    </submittedName>
</protein>
<keyword evidence="1" id="KW-1133">Transmembrane helix</keyword>
<accession>A0ABW4NAL1</accession>
<keyword evidence="1" id="KW-0472">Membrane</keyword>
<feature type="transmembrane region" description="Helical" evidence="1">
    <location>
        <begin position="281"/>
        <end position="300"/>
    </location>
</feature>
<dbReference type="Pfam" id="PF25853">
    <property type="entry name" value="DUF6311_C"/>
    <property type="match status" value="1"/>
</dbReference>
<feature type="transmembrane region" description="Helical" evidence="1">
    <location>
        <begin position="312"/>
        <end position="331"/>
    </location>
</feature>
<reference evidence="5" key="1">
    <citation type="journal article" date="2019" name="Int. J. Syst. Evol. Microbiol.">
        <title>The Global Catalogue of Microorganisms (GCM) 10K type strain sequencing project: providing services to taxonomists for standard genome sequencing and annotation.</title>
        <authorList>
            <consortium name="The Broad Institute Genomics Platform"/>
            <consortium name="The Broad Institute Genome Sequencing Center for Infectious Disease"/>
            <person name="Wu L."/>
            <person name="Ma J."/>
        </authorList>
    </citation>
    <scope>NUCLEOTIDE SEQUENCE [LARGE SCALE GENOMIC DNA]</scope>
    <source>
        <strain evidence="5">Q85</strain>
    </source>
</reference>
<organism evidence="4 5">
    <name type="scientific">Sphingomonas floccifaciens</name>
    <dbReference type="NCBI Taxonomy" id="1844115"/>
    <lineage>
        <taxon>Bacteria</taxon>
        <taxon>Pseudomonadati</taxon>
        <taxon>Pseudomonadota</taxon>
        <taxon>Alphaproteobacteria</taxon>
        <taxon>Sphingomonadales</taxon>
        <taxon>Sphingomonadaceae</taxon>
        <taxon>Sphingomonas</taxon>
    </lineage>
</organism>
<keyword evidence="1" id="KW-0812">Transmembrane</keyword>
<dbReference type="InterPro" id="IPR058671">
    <property type="entry name" value="DUF6311_C"/>
</dbReference>
<evidence type="ECO:0000259" key="2">
    <source>
        <dbReference type="Pfam" id="PF19830"/>
    </source>
</evidence>
<name>A0ABW4NAL1_9SPHN</name>
<feature type="transmembrane region" description="Helical" evidence="1">
    <location>
        <begin position="390"/>
        <end position="410"/>
    </location>
</feature>
<feature type="transmembrane region" description="Helical" evidence="1">
    <location>
        <begin position="216"/>
        <end position="236"/>
    </location>
</feature>
<feature type="domain" description="DUF6311" evidence="3">
    <location>
        <begin position="430"/>
        <end position="526"/>
    </location>
</feature>
<evidence type="ECO:0000259" key="3">
    <source>
        <dbReference type="Pfam" id="PF25853"/>
    </source>
</evidence>
<dbReference type="Pfam" id="PF19830">
    <property type="entry name" value="DUF6311"/>
    <property type="match status" value="1"/>
</dbReference>
<dbReference type="Proteomes" id="UP001597283">
    <property type="component" value="Unassembled WGS sequence"/>
</dbReference>
<dbReference type="InterPro" id="IPR046278">
    <property type="entry name" value="DUF6311"/>
</dbReference>
<dbReference type="RefSeq" id="WP_380939223.1">
    <property type="nucleotide sequence ID" value="NZ_JBHUFC010000002.1"/>
</dbReference>
<feature type="transmembrane region" description="Helical" evidence="1">
    <location>
        <begin position="364"/>
        <end position="383"/>
    </location>
</feature>
<evidence type="ECO:0000313" key="4">
    <source>
        <dbReference type="EMBL" id="MFD1786861.1"/>
    </source>
</evidence>
<evidence type="ECO:0000313" key="5">
    <source>
        <dbReference type="Proteomes" id="UP001597283"/>
    </source>
</evidence>
<feature type="domain" description="DUF6311" evidence="2">
    <location>
        <begin position="11"/>
        <end position="403"/>
    </location>
</feature>
<feature type="transmembrane region" description="Helical" evidence="1">
    <location>
        <begin position="98"/>
        <end position="117"/>
    </location>
</feature>
<sequence>MSAVSRLPLILLPLALFAWFFHPAMLDPTNIGWILRGTDNGEGALGLHAWLHGGHGFLRTGLLNAPEGVSLLFTDSNPLVALLLTPFAGLLPADFQMVGPWILFCLVLHVAFARALLKDYAPDTATLWIGVALLSLLPTLYARYVHWNLMPHWLILWALWLFVSPRRASNLQAWGLLMLGAVLIHSYLLVMVAAIWASAMLERFATAPSPRDRLRIVIGALVIAAMTAGIALALGAGGSYAPTNTYGFFAMPLDALWNPATDSYSVFLPATTQRDGRDFEGFQYLGLGLLILLPLALAVAGRTKPRAEEAGVLRRLLWLAPALAVLTLVAVSNWPHFAGSPVGKLPLPTFLAPITDMVRASGRLFWPTAYTLVFAGIVALYRLSLPRARLLLAALLAVQFFDMLGMHIAIGGFHAREVAHSVYEKTPDPRWDTLIAGARDIAFEPADVTLDLQRFQEIAWRAVKAGKPVRSLYAARTPVETQLRQARESAAFQRGERVAGRMYVLIAGAKPPAGMPAVAIDGVYVVPAVSVR</sequence>
<feature type="transmembrane region" description="Helical" evidence="1">
    <location>
        <begin position="175"/>
        <end position="196"/>
    </location>
</feature>
<feature type="transmembrane region" description="Helical" evidence="1">
    <location>
        <begin position="124"/>
        <end position="141"/>
    </location>
</feature>
<proteinExistence type="predicted"/>
<gene>
    <name evidence="4" type="ORF">ACFSC3_04675</name>
</gene>